<dbReference type="SUPFAM" id="SSF52540">
    <property type="entry name" value="P-loop containing nucleoside triphosphate hydrolases"/>
    <property type="match status" value="1"/>
</dbReference>
<dbReference type="PROSITE" id="PS51882">
    <property type="entry name" value="G_ALPHA"/>
    <property type="match status" value="1"/>
</dbReference>
<feature type="binding site" evidence="9">
    <location>
        <begin position="127"/>
        <end position="133"/>
    </location>
    <ligand>
        <name>GTP</name>
        <dbReference type="ChEBI" id="CHEBI:37565"/>
    </ligand>
</feature>
<organism evidence="11 12">
    <name type="scientific">Acrobeloides nanus</name>
    <dbReference type="NCBI Taxonomy" id="290746"/>
    <lineage>
        <taxon>Eukaryota</taxon>
        <taxon>Metazoa</taxon>
        <taxon>Ecdysozoa</taxon>
        <taxon>Nematoda</taxon>
        <taxon>Chromadorea</taxon>
        <taxon>Rhabditida</taxon>
        <taxon>Tylenchina</taxon>
        <taxon>Cephalobomorpha</taxon>
        <taxon>Cephaloboidea</taxon>
        <taxon>Cephalobidae</taxon>
        <taxon>Acrobeloides</taxon>
    </lineage>
</organism>
<dbReference type="Pfam" id="PF00503">
    <property type="entry name" value="G-alpha"/>
    <property type="match status" value="1"/>
</dbReference>
<accession>A0A914BXM0</accession>
<evidence type="ECO:0000256" key="10">
    <source>
        <dbReference type="PIRSR" id="PIRSR601019-2"/>
    </source>
</evidence>
<dbReference type="Gene3D" id="1.10.400.10">
    <property type="entry name" value="GI Alpha 1, domain 2-like"/>
    <property type="match status" value="1"/>
</dbReference>
<evidence type="ECO:0000313" key="12">
    <source>
        <dbReference type="WBParaSite" id="ACRNAN_Path_1234.g4822.t1"/>
    </source>
</evidence>
<dbReference type="WBParaSite" id="ACRNAN_Path_1234.g4822.t1">
    <property type="protein sequence ID" value="ACRNAN_Path_1234.g4822.t1"/>
    <property type="gene ID" value="ACRNAN_Path_1234.g4822"/>
</dbReference>
<keyword evidence="11" id="KW-1185">Reference proteome</keyword>
<evidence type="ECO:0000256" key="7">
    <source>
        <dbReference type="ARBA" id="ARBA00023224"/>
    </source>
</evidence>
<keyword evidence="7" id="KW-0807">Transducer</keyword>
<dbReference type="Gene3D" id="3.40.50.300">
    <property type="entry name" value="P-loop containing nucleotide triphosphate hydrolases"/>
    <property type="match status" value="1"/>
</dbReference>
<keyword evidence="6" id="KW-0564">Palmitate</keyword>
<dbReference type="SMART" id="SM00275">
    <property type="entry name" value="G_alpha"/>
    <property type="match status" value="1"/>
</dbReference>
<keyword evidence="4 9" id="KW-0547">Nucleotide-binding</keyword>
<dbReference type="InterPro" id="IPR001019">
    <property type="entry name" value="Gprotein_alpha_su"/>
</dbReference>
<evidence type="ECO:0000256" key="9">
    <source>
        <dbReference type="PIRSR" id="PIRSR601019-1"/>
    </source>
</evidence>
<dbReference type="InterPro" id="IPR027417">
    <property type="entry name" value="P-loop_NTPase"/>
</dbReference>
<keyword evidence="2" id="KW-0519">Myristate</keyword>
<dbReference type="PRINTS" id="PR00318">
    <property type="entry name" value="GPROTEINA"/>
</dbReference>
<comment type="subunit">
    <text evidence="1">G proteins are composed of 3 units; alpha, beta and gamma. The alpha chain contains the guanine nucleotide binding site.</text>
</comment>
<evidence type="ECO:0000256" key="3">
    <source>
        <dbReference type="ARBA" id="ARBA00022723"/>
    </source>
</evidence>
<dbReference type="SUPFAM" id="SSF47895">
    <property type="entry name" value="Transducin (alpha subunit), insertion domain"/>
    <property type="match status" value="1"/>
</dbReference>
<keyword evidence="3 10" id="KW-0479">Metal-binding</keyword>
<dbReference type="GO" id="GO:0007188">
    <property type="term" value="P:adenylate cyclase-modulating G protein-coupled receptor signaling pathway"/>
    <property type="evidence" value="ECO:0007669"/>
    <property type="project" value="TreeGrafter"/>
</dbReference>
<dbReference type="PANTHER" id="PTHR10218:SF247">
    <property type="entry name" value="GUANINE NUCLEOTIDE-BINDING PROTEIN ALPHA-6 SUBUNIT"/>
    <property type="match status" value="1"/>
</dbReference>
<dbReference type="GO" id="GO:0003924">
    <property type="term" value="F:GTPase activity"/>
    <property type="evidence" value="ECO:0007669"/>
    <property type="project" value="InterPro"/>
</dbReference>
<dbReference type="Proteomes" id="UP000887540">
    <property type="component" value="Unplaced"/>
</dbReference>
<name>A0A914BXM0_9BILA</name>
<evidence type="ECO:0000256" key="4">
    <source>
        <dbReference type="ARBA" id="ARBA00022741"/>
    </source>
</evidence>
<feature type="binding site" evidence="9">
    <location>
        <begin position="152"/>
        <end position="156"/>
    </location>
    <ligand>
        <name>GTP</name>
        <dbReference type="ChEBI" id="CHEBI:37565"/>
    </ligand>
</feature>
<dbReference type="GO" id="GO:0031683">
    <property type="term" value="F:G-protein beta/gamma-subunit complex binding"/>
    <property type="evidence" value="ECO:0007669"/>
    <property type="project" value="InterPro"/>
</dbReference>
<dbReference type="InterPro" id="IPR011025">
    <property type="entry name" value="GproteinA_insert"/>
</dbReference>
<keyword evidence="8" id="KW-0449">Lipoprotein</keyword>
<evidence type="ECO:0000256" key="8">
    <source>
        <dbReference type="ARBA" id="ARBA00023288"/>
    </source>
</evidence>
<evidence type="ECO:0000256" key="2">
    <source>
        <dbReference type="ARBA" id="ARBA00022707"/>
    </source>
</evidence>
<dbReference type="GO" id="GO:0005737">
    <property type="term" value="C:cytoplasm"/>
    <property type="evidence" value="ECO:0007669"/>
    <property type="project" value="TreeGrafter"/>
</dbReference>
<dbReference type="PANTHER" id="PTHR10218">
    <property type="entry name" value="GTP-BINDING PROTEIN ALPHA SUBUNIT"/>
    <property type="match status" value="1"/>
</dbReference>
<feature type="binding site" evidence="9">
    <location>
        <begin position="102"/>
        <end position="103"/>
    </location>
    <ligand>
        <name>GTP</name>
        <dbReference type="ChEBI" id="CHEBI:37565"/>
    </ligand>
</feature>
<sequence length="192" mass="22812">MKVLHLNGFSKDEKAIFVNRIRRNLIESLGQLLEACQKYRIVHESILQDQVHRFMKFRAETPEEEETEIVVPKDIAMIMNRIWLSAPVQMVYKRRWTYALLDSAKYFLDALEKIADPHYEPSVQDILQCRFRTTGTQEILFSYNKMEFKMVDVGGQRSERRKWIHCFDNVNMVLFVVALTDYDQKDPEDDSQ</sequence>
<dbReference type="AlphaFoldDB" id="A0A914BXM0"/>
<dbReference type="GO" id="GO:0001664">
    <property type="term" value="F:G protein-coupled receptor binding"/>
    <property type="evidence" value="ECO:0007669"/>
    <property type="project" value="TreeGrafter"/>
</dbReference>
<evidence type="ECO:0000313" key="11">
    <source>
        <dbReference type="Proteomes" id="UP000887540"/>
    </source>
</evidence>
<dbReference type="GO" id="GO:0005525">
    <property type="term" value="F:GTP binding"/>
    <property type="evidence" value="ECO:0007669"/>
    <property type="project" value="UniProtKB-KW"/>
</dbReference>
<dbReference type="GO" id="GO:0005834">
    <property type="term" value="C:heterotrimeric G-protein complex"/>
    <property type="evidence" value="ECO:0007669"/>
    <property type="project" value="TreeGrafter"/>
</dbReference>
<dbReference type="FunFam" id="3.40.50.300:FF:000692">
    <property type="entry name" value="Guanine nucleotide-binding protein subunit alpha"/>
    <property type="match status" value="1"/>
</dbReference>
<dbReference type="GO" id="GO:0046872">
    <property type="term" value="F:metal ion binding"/>
    <property type="evidence" value="ECO:0007669"/>
    <property type="project" value="UniProtKB-KW"/>
</dbReference>
<evidence type="ECO:0000256" key="5">
    <source>
        <dbReference type="ARBA" id="ARBA00023134"/>
    </source>
</evidence>
<keyword evidence="5 9" id="KW-0342">GTP-binding</keyword>
<protein>
    <submittedName>
        <fullName evidence="12">Uncharacterized protein</fullName>
    </submittedName>
</protein>
<evidence type="ECO:0000256" key="6">
    <source>
        <dbReference type="ARBA" id="ARBA00023139"/>
    </source>
</evidence>
<reference evidence="12" key="1">
    <citation type="submission" date="2022-11" db="UniProtKB">
        <authorList>
            <consortium name="WormBaseParasite"/>
        </authorList>
    </citation>
    <scope>IDENTIFICATION</scope>
</reference>
<proteinExistence type="predicted"/>
<feature type="binding site" evidence="10">
    <location>
        <position position="133"/>
    </location>
    <ligand>
        <name>Mg(2+)</name>
        <dbReference type="ChEBI" id="CHEBI:18420"/>
    </ligand>
</feature>
<keyword evidence="10" id="KW-0460">Magnesium</keyword>
<evidence type="ECO:0000256" key="1">
    <source>
        <dbReference type="ARBA" id="ARBA00011356"/>
    </source>
</evidence>